<comment type="caution">
    <text evidence="1">The sequence shown here is derived from an EMBL/GenBank/DDBJ whole genome shotgun (WGS) entry which is preliminary data.</text>
</comment>
<evidence type="ECO:0000313" key="1">
    <source>
        <dbReference type="EMBL" id="KAL3289970.1"/>
    </source>
</evidence>
<protein>
    <submittedName>
        <fullName evidence="1">Uncharacterized protein</fullName>
    </submittedName>
</protein>
<keyword evidence="2" id="KW-1185">Reference proteome</keyword>
<sequence>MGTEPTIGTIKKDVQDALPKWIRWQTLYEKDELDRPVHTRVIPKYVTYLYKASTIAPFYSDDLF</sequence>
<gene>
    <name evidence="1" type="ORF">HHI36_023353</name>
</gene>
<evidence type="ECO:0000313" key="2">
    <source>
        <dbReference type="Proteomes" id="UP001516400"/>
    </source>
</evidence>
<reference evidence="1 2" key="1">
    <citation type="journal article" date="2021" name="BMC Biol.">
        <title>Horizontally acquired antibacterial genes associated with adaptive radiation of ladybird beetles.</title>
        <authorList>
            <person name="Li H.S."/>
            <person name="Tang X.F."/>
            <person name="Huang Y.H."/>
            <person name="Xu Z.Y."/>
            <person name="Chen M.L."/>
            <person name="Du X.Y."/>
            <person name="Qiu B.Y."/>
            <person name="Chen P.T."/>
            <person name="Zhang W."/>
            <person name="Slipinski A."/>
            <person name="Escalona H.E."/>
            <person name="Waterhouse R.M."/>
            <person name="Zwick A."/>
            <person name="Pang H."/>
        </authorList>
    </citation>
    <scope>NUCLEOTIDE SEQUENCE [LARGE SCALE GENOMIC DNA]</scope>
    <source>
        <strain evidence="1">SYSU2018</strain>
    </source>
</reference>
<organism evidence="1 2">
    <name type="scientific">Cryptolaemus montrouzieri</name>
    <dbReference type="NCBI Taxonomy" id="559131"/>
    <lineage>
        <taxon>Eukaryota</taxon>
        <taxon>Metazoa</taxon>
        <taxon>Ecdysozoa</taxon>
        <taxon>Arthropoda</taxon>
        <taxon>Hexapoda</taxon>
        <taxon>Insecta</taxon>
        <taxon>Pterygota</taxon>
        <taxon>Neoptera</taxon>
        <taxon>Endopterygota</taxon>
        <taxon>Coleoptera</taxon>
        <taxon>Polyphaga</taxon>
        <taxon>Cucujiformia</taxon>
        <taxon>Coccinelloidea</taxon>
        <taxon>Coccinellidae</taxon>
        <taxon>Scymninae</taxon>
        <taxon>Scymnini</taxon>
        <taxon>Cryptolaemus</taxon>
    </lineage>
</organism>
<dbReference type="Proteomes" id="UP001516400">
    <property type="component" value="Unassembled WGS sequence"/>
</dbReference>
<name>A0ABD2PHS2_9CUCU</name>
<dbReference type="EMBL" id="JABFTP020000186">
    <property type="protein sequence ID" value="KAL3289970.1"/>
    <property type="molecule type" value="Genomic_DNA"/>
</dbReference>
<dbReference type="AlphaFoldDB" id="A0ABD2PHS2"/>
<proteinExistence type="predicted"/>
<accession>A0ABD2PHS2</accession>